<dbReference type="AlphaFoldDB" id="A0ABD0S9P4"/>
<dbReference type="Pfam" id="PF13246">
    <property type="entry name" value="Cation_ATPase"/>
    <property type="match status" value="1"/>
</dbReference>
<dbReference type="GO" id="GO:0005886">
    <property type="term" value="C:plasma membrane"/>
    <property type="evidence" value="ECO:0007669"/>
    <property type="project" value="UniProtKB-SubCell"/>
</dbReference>
<dbReference type="Pfam" id="PF08282">
    <property type="entry name" value="Hydrolase_3"/>
    <property type="match status" value="1"/>
</dbReference>
<evidence type="ECO:0000256" key="9">
    <source>
        <dbReference type="ARBA" id="ARBA00022741"/>
    </source>
</evidence>
<dbReference type="GO" id="GO:0005524">
    <property type="term" value="F:ATP binding"/>
    <property type="evidence" value="ECO:0007669"/>
    <property type="project" value="UniProtKB-KW"/>
</dbReference>
<evidence type="ECO:0000256" key="14">
    <source>
        <dbReference type="ARBA" id="ARBA00022967"/>
    </source>
</evidence>
<dbReference type="FunFam" id="3.40.1110.10:FF:000147">
    <property type="entry name" value="Calcium-transporting ATPase"/>
    <property type="match status" value="1"/>
</dbReference>
<evidence type="ECO:0000256" key="12">
    <source>
        <dbReference type="ARBA" id="ARBA00022842"/>
    </source>
</evidence>
<evidence type="ECO:0000256" key="8">
    <source>
        <dbReference type="ARBA" id="ARBA00022723"/>
    </source>
</evidence>
<gene>
    <name evidence="21" type="ORF">ABMA28_010849</name>
</gene>
<dbReference type="Pfam" id="PF00122">
    <property type="entry name" value="E1-E2_ATPase"/>
    <property type="match status" value="1"/>
</dbReference>
<keyword evidence="17 18" id="KW-0472">Membrane</keyword>
<keyword evidence="5" id="KW-0597">Phosphoprotein</keyword>
<dbReference type="Gene3D" id="3.40.50.1000">
    <property type="entry name" value="HAD superfamily/HAD-like"/>
    <property type="match status" value="1"/>
</dbReference>
<reference evidence="21 22" key="1">
    <citation type="submission" date="2024-06" db="EMBL/GenBank/DDBJ databases">
        <title>A chromosome-level genome assembly of beet webworm, Loxostege sticticalis.</title>
        <authorList>
            <person name="Zhang Y."/>
        </authorList>
    </citation>
    <scope>NUCLEOTIDE SEQUENCE [LARGE SCALE GENOMIC DNA]</scope>
    <source>
        <strain evidence="21">AQ028</strain>
        <tissue evidence="21">Male pupae</tissue>
    </source>
</reference>
<evidence type="ECO:0000256" key="16">
    <source>
        <dbReference type="ARBA" id="ARBA00023065"/>
    </source>
</evidence>
<comment type="caution">
    <text evidence="21">The sequence shown here is derived from an EMBL/GenBank/DDBJ whole genome shotgun (WGS) entry which is preliminary data.</text>
</comment>
<feature type="transmembrane region" description="Helical" evidence="18">
    <location>
        <begin position="387"/>
        <end position="411"/>
    </location>
</feature>
<keyword evidence="14" id="KW-1278">Translocase</keyword>
<dbReference type="InterPro" id="IPR059000">
    <property type="entry name" value="ATPase_P-type_domA"/>
</dbReference>
<dbReference type="SUPFAM" id="SSF81653">
    <property type="entry name" value="Calcium ATPase, transduction domain A"/>
    <property type="match status" value="1"/>
</dbReference>
<feature type="domain" description="Cation-transporting P-type ATPase N-terminal" evidence="20">
    <location>
        <begin position="32"/>
        <end position="109"/>
    </location>
</feature>
<dbReference type="SUPFAM" id="SSF81660">
    <property type="entry name" value="Metal cation-transporting ATPase, ATP-binding domain N"/>
    <property type="match status" value="1"/>
</dbReference>
<evidence type="ECO:0000256" key="1">
    <source>
        <dbReference type="ARBA" id="ARBA00004651"/>
    </source>
</evidence>
<dbReference type="InterPro" id="IPR006068">
    <property type="entry name" value="ATPase_P-typ_cation-transptr_C"/>
</dbReference>
<evidence type="ECO:0000256" key="19">
    <source>
        <dbReference type="SAM" id="MobiDB-lite"/>
    </source>
</evidence>
<dbReference type="EMBL" id="JBEDNZ010000027">
    <property type="protein sequence ID" value="KAL0810023.1"/>
    <property type="molecule type" value="Genomic_DNA"/>
</dbReference>
<sequence length="1182" mass="129843">MATVEGRPAQYGVSLRQLRELMETRGAEGLAKINALGGPQELCKKLYTSPTDGLSGTKADLQHRREVFGSNLIPPKPPKTFLTLVWEALQDVTLIILEVAAVVSLGLSFYKPPEDPLDAAHLDEEEGHYQWIEGLAILISVIVVVIVTAFNDYTKERQFRGLQNRIEGEHKFSVIRGGEVKQVAISEIVVGDICQIKYGDLLPADGILLQSNDLKIDESSLTGESDHVKKGESFDPMVLSGTHVMEGSGKMLVSAVGVNSQAGIIFTLLGAAVEKQDKEIKQMKKGDEDATLPASGNSHGANHARPDDNHVPAPATDKPPAETSHKKEKSVLQAKLTKLAIQIGYAGSTIAVLTVLILVIQFCVTTFVIQQKPWKAIYVNNLVKHLIIGVTVLVVAVPEGLPLAVTLSLAYSVKKMMKDNNLVRHLDACETMGNATAICSDKTGTLTTNRMTVVQSYICEKLCKVTPNFRDIPADVGDAMVEGMSINSAFTSRIMPALDPTAPPMQVGNKTECSLLGFVLALGQSYDAVRERHPEESLTRVYTFNSVRKSMSTVIPYKGGYRLYTKGASEIVLKKCAFIYGHEGRLEKFTRDMQDRLVKQVIEPMACDGLRTLSIAFRDFVPGKAEINQVHIDQEPNWDDEDNIVNNLTCLCVVGIEDPVRPEVPEAIRKCQKAGITVRMVTGDNVNTARSIAVKCGIIKPTDDFLILEGKEFNKRIRDTNGEVQQHLLDKVWPKLRVLARSSPTDKYTLVKGMIESKAFDTREVVAVTGDGTNDGPALKKADVGFAMGIAGTDVAKEASDIILTDDNFSSIVKAVMWGRNVYDSIAKFLQFQLTVNVVAVIVAFIGACAIQDSPLKAVQMLWVNLIMDTLASLALATEMPTPDLLQRKPYGRTKPLISRTMMKNILGQALYQLFIIFSLLFVGDRLLNIPSGRGQQLASEPTQHFTIIFNTFVMMTLFNEINARKIHGQRNVFQGLFTNPIFYSIWICTALSQVIIVQFGGMAFSTAGLSIDQWLWCLFFGAGTLVWGQLVTTVPTRKIPKTLTWGRGQPDPETIQPGPDYDSDLDKKPRAGQILWIRGLTRLQTQVIGGELQERLIPVPYSKTSTDQAIRVVNAFRQGLDSRGSLADAALAEALRKQTALSKRFSHSSSVEYADAARDTLAPHDIDVERLSSHSHTETAV</sequence>
<evidence type="ECO:0000313" key="22">
    <source>
        <dbReference type="Proteomes" id="UP001549921"/>
    </source>
</evidence>
<dbReference type="Pfam" id="PF12424">
    <property type="entry name" value="ATP_Ca_trans_C"/>
    <property type="match status" value="1"/>
</dbReference>
<dbReference type="FunFam" id="1.20.1110.10:FF:000013">
    <property type="entry name" value="Calcium-transporting ATPase"/>
    <property type="match status" value="1"/>
</dbReference>
<dbReference type="PANTHER" id="PTHR24093:SF369">
    <property type="entry name" value="CALCIUM-TRANSPORTING ATPASE"/>
    <property type="match status" value="1"/>
</dbReference>
<evidence type="ECO:0000256" key="3">
    <source>
        <dbReference type="ARBA" id="ARBA00022448"/>
    </source>
</evidence>
<dbReference type="InterPro" id="IPR023299">
    <property type="entry name" value="ATPase_P-typ_cyto_dom_N"/>
</dbReference>
<dbReference type="GO" id="GO:0005388">
    <property type="term" value="F:P-type calcium transporter activity"/>
    <property type="evidence" value="ECO:0007669"/>
    <property type="project" value="UniProtKB-EC"/>
</dbReference>
<dbReference type="EC" id="7.2.2.10" evidence="18"/>
<name>A0ABD0S9P4_LOXSC</name>
<evidence type="ECO:0000313" key="21">
    <source>
        <dbReference type="EMBL" id="KAL0810023.1"/>
    </source>
</evidence>
<feature type="transmembrane region" description="Helical" evidence="18">
    <location>
        <begin position="92"/>
        <end position="110"/>
    </location>
</feature>
<feature type="transmembrane region" description="Helical" evidence="18">
    <location>
        <begin position="829"/>
        <end position="851"/>
    </location>
</feature>
<dbReference type="FunFam" id="1.20.1110.10:FF:000002">
    <property type="entry name" value="Calcium-transporting ATPase"/>
    <property type="match status" value="1"/>
</dbReference>
<dbReference type="InterPro" id="IPR023298">
    <property type="entry name" value="ATPase_P-typ_TM_dom_sf"/>
</dbReference>
<dbReference type="CDD" id="cd02081">
    <property type="entry name" value="P-type_ATPase_Ca_PMCA-like"/>
    <property type="match status" value="1"/>
</dbReference>
<dbReference type="InterPro" id="IPR006408">
    <property type="entry name" value="P-type_ATPase_IIB"/>
</dbReference>
<dbReference type="GO" id="GO:0046872">
    <property type="term" value="F:metal ion binding"/>
    <property type="evidence" value="ECO:0007669"/>
    <property type="project" value="UniProtKB-KW"/>
</dbReference>
<dbReference type="InterPro" id="IPR001757">
    <property type="entry name" value="P_typ_ATPase"/>
</dbReference>
<dbReference type="InterPro" id="IPR004014">
    <property type="entry name" value="ATPase_P-typ_cation-transptr_N"/>
</dbReference>
<keyword evidence="4" id="KW-1003">Cell membrane</keyword>
<dbReference type="Gene3D" id="1.20.1110.10">
    <property type="entry name" value="Calcium-transporting ATPase, transmembrane domain"/>
    <property type="match status" value="3"/>
</dbReference>
<dbReference type="SFLD" id="SFLDG00002">
    <property type="entry name" value="C1.7:_P-type_atpase_like"/>
    <property type="match status" value="1"/>
</dbReference>
<keyword evidence="10 18" id="KW-0106">Calcium</keyword>
<feature type="transmembrane region" description="Helical" evidence="18">
    <location>
        <begin position="1014"/>
        <end position="1032"/>
    </location>
</feature>
<evidence type="ECO:0000256" key="7">
    <source>
        <dbReference type="ARBA" id="ARBA00022692"/>
    </source>
</evidence>
<keyword evidence="16 18" id="KW-0406">Ion transport</keyword>
<dbReference type="PANTHER" id="PTHR24093">
    <property type="entry name" value="CATION TRANSPORTING ATPASE"/>
    <property type="match status" value="1"/>
</dbReference>
<dbReference type="FunFam" id="2.70.150.10:FF:000001">
    <property type="entry name" value="Calcium-transporting ATPase"/>
    <property type="match status" value="1"/>
</dbReference>
<dbReference type="Gene3D" id="2.70.150.10">
    <property type="entry name" value="Calcium-transporting ATPase, cytoplasmic transduction domain A"/>
    <property type="match status" value="1"/>
</dbReference>
<feature type="region of interest" description="Disordered" evidence="19">
    <location>
        <begin position="280"/>
        <end position="328"/>
    </location>
</feature>
<dbReference type="SUPFAM" id="SSF56784">
    <property type="entry name" value="HAD-like"/>
    <property type="match status" value="1"/>
</dbReference>
<protein>
    <recommendedName>
        <fullName evidence="18">Calcium-transporting ATPase</fullName>
        <ecNumber evidence="18">7.2.2.10</ecNumber>
    </recommendedName>
</protein>
<dbReference type="FunFam" id="1.20.1110.10:FF:000001">
    <property type="entry name" value="Calcium-transporting ATPase"/>
    <property type="match status" value="1"/>
</dbReference>
<feature type="region of interest" description="Disordered" evidence="19">
    <location>
        <begin position="1043"/>
        <end position="1064"/>
    </location>
</feature>
<dbReference type="FunFam" id="3.40.50.1000:FF:000007">
    <property type="entry name" value="Calcium-transporting ATPase"/>
    <property type="match status" value="1"/>
</dbReference>
<dbReference type="Gene3D" id="3.40.1110.10">
    <property type="entry name" value="Calcium-transporting ATPase, cytoplasmic domain N"/>
    <property type="match status" value="1"/>
</dbReference>
<feature type="transmembrane region" description="Helical" evidence="18">
    <location>
        <begin position="343"/>
        <end position="367"/>
    </location>
</feature>
<proteinExistence type="inferred from homology"/>
<comment type="similarity">
    <text evidence="2">Belongs to the cation transport ATPase (P-type) (TC 3.A.3) family. Type IIB subfamily.</text>
</comment>
<evidence type="ECO:0000256" key="18">
    <source>
        <dbReference type="RuleBase" id="RU361146"/>
    </source>
</evidence>
<dbReference type="SMART" id="SM00831">
    <property type="entry name" value="Cation_ATPase_N"/>
    <property type="match status" value="1"/>
</dbReference>
<comment type="function">
    <text evidence="18">Catalyzes the hydrolysis of ATP coupled with the transport of calcium.</text>
</comment>
<evidence type="ECO:0000256" key="15">
    <source>
        <dbReference type="ARBA" id="ARBA00022989"/>
    </source>
</evidence>
<feature type="transmembrane region" description="Helical" evidence="18">
    <location>
        <begin position="944"/>
        <end position="962"/>
    </location>
</feature>
<comment type="catalytic activity">
    <reaction evidence="18">
        <text>Ca(2+)(in) + ATP + H2O = Ca(2+)(out) + ADP + phosphate + H(+)</text>
        <dbReference type="Rhea" id="RHEA:18105"/>
        <dbReference type="ChEBI" id="CHEBI:15377"/>
        <dbReference type="ChEBI" id="CHEBI:15378"/>
        <dbReference type="ChEBI" id="CHEBI:29108"/>
        <dbReference type="ChEBI" id="CHEBI:30616"/>
        <dbReference type="ChEBI" id="CHEBI:43474"/>
        <dbReference type="ChEBI" id="CHEBI:456216"/>
        <dbReference type="EC" id="7.2.2.10"/>
    </reaction>
</comment>
<dbReference type="GO" id="GO:0005516">
    <property type="term" value="F:calmodulin binding"/>
    <property type="evidence" value="ECO:0007669"/>
    <property type="project" value="UniProtKB-KW"/>
</dbReference>
<evidence type="ECO:0000256" key="4">
    <source>
        <dbReference type="ARBA" id="ARBA00022475"/>
    </source>
</evidence>
<dbReference type="PROSITE" id="PS00154">
    <property type="entry name" value="ATPASE_E1_E2"/>
    <property type="match status" value="1"/>
</dbReference>
<evidence type="ECO:0000256" key="2">
    <source>
        <dbReference type="ARBA" id="ARBA00006124"/>
    </source>
</evidence>
<evidence type="ECO:0000259" key="20">
    <source>
        <dbReference type="SMART" id="SM00831"/>
    </source>
</evidence>
<evidence type="ECO:0000256" key="5">
    <source>
        <dbReference type="ARBA" id="ARBA00022553"/>
    </source>
</evidence>
<evidence type="ECO:0000256" key="6">
    <source>
        <dbReference type="ARBA" id="ARBA00022568"/>
    </source>
</evidence>
<keyword evidence="12" id="KW-0460">Magnesium</keyword>
<keyword evidence="15 18" id="KW-1133">Transmembrane helix</keyword>
<dbReference type="InterPro" id="IPR018303">
    <property type="entry name" value="ATPase_P-typ_P_site"/>
</dbReference>
<dbReference type="Pfam" id="PF00689">
    <property type="entry name" value="Cation_ATPase_C"/>
    <property type="match status" value="1"/>
</dbReference>
<organism evidence="21 22">
    <name type="scientific">Loxostege sticticalis</name>
    <name type="common">Beet webworm moth</name>
    <dbReference type="NCBI Taxonomy" id="481309"/>
    <lineage>
        <taxon>Eukaryota</taxon>
        <taxon>Metazoa</taxon>
        <taxon>Ecdysozoa</taxon>
        <taxon>Arthropoda</taxon>
        <taxon>Hexapoda</taxon>
        <taxon>Insecta</taxon>
        <taxon>Pterygota</taxon>
        <taxon>Neoptera</taxon>
        <taxon>Endopterygota</taxon>
        <taxon>Lepidoptera</taxon>
        <taxon>Glossata</taxon>
        <taxon>Ditrysia</taxon>
        <taxon>Pyraloidea</taxon>
        <taxon>Crambidae</taxon>
        <taxon>Pyraustinae</taxon>
        <taxon>Loxostege</taxon>
    </lineage>
</organism>
<keyword evidence="9 18" id="KW-0547">Nucleotide-binding</keyword>
<feature type="transmembrane region" description="Helical" evidence="18">
    <location>
        <begin position="130"/>
        <end position="150"/>
    </location>
</feature>
<feature type="transmembrane region" description="Helical" evidence="18">
    <location>
        <begin position="906"/>
        <end position="924"/>
    </location>
</feature>
<keyword evidence="13" id="KW-0112">Calmodulin-binding</keyword>
<dbReference type="InterPro" id="IPR008250">
    <property type="entry name" value="ATPase_P-typ_transduc_dom_A_sf"/>
</dbReference>
<dbReference type="PRINTS" id="PR00119">
    <property type="entry name" value="CATATPASE"/>
</dbReference>
<dbReference type="InterPro" id="IPR036412">
    <property type="entry name" value="HAD-like_sf"/>
</dbReference>
<dbReference type="InterPro" id="IPR022141">
    <property type="entry name" value="ATP_Ca_trans_C"/>
</dbReference>
<dbReference type="InterPro" id="IPR044492">
    <property type="entry name" value="P_typ_ATPase_HD_dom"/>
</dbReference>
<keyword evidence="11 18" id="KW-0067">ATP-binding</keyword>
<accession>A0ABD0S9P4</accession>
<feature type="transmembrane region" description="Helical" evidence="18">
    <location>
        <begin position="982"/>
        <end position="1002"/>
    </location>
</feature>
<dbReference type="SUPFAM" id="SSF81665">
    <property type="entry name" value="Calcium ATPase, transmembrane domain M"/>
    <property type="match status" value="1"/>
</dbReference>
<comment type="caution">
    <text evidence="18">Lacks conserved residue(s) required for the propagation of feature annotation.</text>
</comment>
<keyword evidence="7 18" id="KW-0812">Transmembrane</keyword>
<dbReference type="NCBIfam" id="TIGR01494">
    <property type="entry name" value="ATPase_P-type"/>
    <property type="match status" value="3"/>
</dbReference>
<dbReference type="Proteomes" id="UP001549921">
    <property type="component" value="Unassembled WGS sequence"/>
</dbReference>
<evidence type="ECO:0000256" key="17">
    <source>
        <dbReference type="ARBA" id="ARBA00023136"/>
    </source>
</evidence>
<keyword evidence="3 18" id="KW-0813">Transport</keyword>
<keyword evidence="8" id="KW-0479">Metal-binding</keyword>
<dbReference type="Pfam" id="PF00690">
    <property type="entry name" value="Cation_ATPase_N"/>
    <property type="match status" value="1"/>
</dbReference>
<dbReference type="SFLD" id="SFLDF00027">
    <property type="entry name" value="p-type_atpase"/>
    <property type="match status" value="1"/>
</dbReference>
<evidence type="ECO:0000256" key="13">
    <source>
        <dbReference type="ARBA" id="ARBA00022860"/>
    </source>
</evidence>
<evidence type="ECO:0000256" key="10">
    <source>
        <dbReference type="ARBA" id="ARBA00022837"/>
    </source>
</evidence>
<dbReference type="InterPro" id="IPR023214">
    <property type="entry name" value="HAD_sf"/>
</dbReference>
<comment type="subcellular location">
    <subcellularLocation>
        <location evidence="1">Cell membrane</location>
        <topology evidence="1">Multi-pass membrane protein</topology>
    </subcellularLocation>
    <subcellularLocation>
        <location evidence="18">Membrane</location>
        <topology evidence="18">Multi-pass membrane protein</topology>
    </subcellularLocation>
</comment>
<dbReference type="SFLD" id="SFLDS00003">
    <property type="entry name" value="Haloacid_Dehalogenase"/>
    <property type="match status" value="1"/>
</dbReference>
<evidence type="ECO:0000256" key="11">
    <source>
        <dbReference type="ARBA" id="ARBA00022840"/>
    </source>
</evidence>
<keyword evidence="6 18" id="KW-0109">Calcium transport</keyword>
<dbReference type="NCBIfam" id="TIGR01517">
    <property type="entry name" value="ATPase-IIB_Ca"/>
    <property type="match status" value="1"/>
</dbReference>